<keyword evidence="2 6" id="KW-0812">Transmembrane</keyword>
<dbReference type="InterPro" id="IPR036259">
    <property type="entry name" value="MFS_trans_sf"/>
</dbReference>
<dbReference type="Pfam" id="PF07690">
    <property type="entry name" value="MFS_1"/>
    <property type="match status" value="1"/>
</dbReference>
<dbReference type="SUPFAM" id="SSF103473">
    <property type="entry name" value="MFS general substrate transporter"/>
    <property type="match status" value="1"/>
</dbReference>
<feature type="transmembrane region" description="Helical" evidence="6">
    <location>
        <begin position="351"/>
        <end position="371"/>
    </location>
</feature>
<evidence type="ECO:0000256" key="4">
    <source>
        <dbReference type="ARBA" id="ARBA00023136"/>
    </source>
</evidence>
<gene>
    <name evidence="8" type="ORF">BLA3211_03643</name>
</gene>
<dbReference type="EMBL" id="CABWIL020000012">
    <property type="protein sequence ID" value="CAB3965880.1"/>
    <property type="molecule type" value="Genomic_DNA"/>
</dbReference>
<protein>
    <submittedName>
        <fullName evidence="8">MFS transporter</fullName>
    </submittedName>
</protein>
<feature type="region of interest" description="Disordered" evidence="5">
    <location>
        <begin position="1"/>
        <end position="21"/>
    </location>
</feature>
<feature type="transmembrane region" description="Helical" evidence="6">
    <location>
        <begin position="73"/>
        <end position="96"/>
    </location>
</feature>
<feature type="transmembrane region" description="Helical" evidence="6">
    <location>
        <begin position="129"/>
        <end position="150"/>
    </location>
</feature>
<evidence type="ECO:0000313" key="9">
    <source>
        <dbReference type="Proteomes" id="UP000494301"/>
    </source>
</evidence>
<dbReference type="GO" id="GO:0005886">
    <property type="term" value="C:plasma membrane"/>
    <property type="evidence" value="ECO:0007669"/>
    <property type="project" value="TreeGrafter"/>
</dbReference>
<proteinExistence type="predicted"/>
<feature type="transmembrane region" description="Helical" evidence="6">
    <location>
        <begin position="428"/>
        <end position="447"/>
    </location>
</feature>
<feature type="transmembrane region" description="Helical" evidence="6">
    <location>
        <begin position="162"/>
        <end position="184"/>
    </location>
</feature>
<keyword evidence="4 6" id="KW-0472">Membrane</keyword>
<dbReference type="Gene3D" id="1.20.1250.20">
    <property type="entry name" value="MFS general substrate transporter like domains"/>
    <property type="match status" value="1"/>
</dbReference>
<dbReference type="InterPro" id="IPR020846">
    <property type="entry name" value="MFS_dom"/>
</dbReference>
<dbReference type="PANTHER" id="PTHR23501">
    <property type="entry name" value="MAJOR FACILITATOR SUPERFAMILY"/>
    <property type="match status" value="1"/>
</dbReference>
<feature type="transmembrane region" description="Helical" evidence="6">
    <location>
        <begin position="41"/>
        <end position="61"/>
    </location>
</feature>
<feature type="transmembrane region" description="Helical" evidence="6">
    <location>
        <begin position="288"/>
        <end position="311"/>
    </location>
</feature>
<dbReference type="PROSITE" id="PS50850">
    <property type="entry name" value="MFS"/>
    <property type="match status" value="1"/>
</dbReference>
<evidence type="ECO:0000256" key="6">
    <source>
        <dbReference type="SAM" id="Phobius"/>
    </source>
</evidence>
<feature type="transmembrane region" description="Helical" evidence="6">
    <location>
        <begin position="377"/>
        <end position="400"/>
    </location>
</feature>
<feature type="domain" description="Major facilitator superfamily (MFS) profile" evidence="7">
    <location>
        <begin position="39"/>
        <end position="484"/>
    </location>
</feature>
<dbReference type="AlphaFoldDB" id="A0A6J5J2Q4"/>
<comment type="subcellular location">
    <subcellularLocation>
        <location evidence="1">Membrane</location>
        <topology evidence="1">Multi-pass membrane protein</topology>
    </subcellularLocation>
</comment>
<keyword evidence="3 6" id="KW-1133">Transmembrane helix</keyword>
<evidence type="ECO:0000256" key="1">
    <source>
        <dbReference type="ARBA" id="ARBA00004141"/>
    </source>
</evidence>
<accession>A0A6J5J2Q4</accession>
<feature type="transmembrane region" description="Helical" evidence="6">
    <location>
        <begin position="249"/>
        <end position="267"/>
    </location>
</feature>
<evidence type="ECO:0000259" key="7">
    <source>
        <dbReference type="PROSITE" id="PS50850"/>
    </source>
</evidence>
<name>A0A6J5J2Q4_9BURK</name>
<reference evidence="8 9" key="1">
    <citation type="submission" date="2020-04" db="EMBL/GenBank/DDBJ databases">
        <authorList>
            <person name="Depoorter E."/>
        </authorList>
    </citation>
    <scope>NUCLEOTIDE SEQUENCE [LARGE SCALE GENOMIC DNA]</scope>
    <source>
        <strain evidence="8 9">BCC0217</strain>
    </source>
</reference>
<dbReference type="PANTHER" id="PTHR23501:SF154">
    <property type="entry name" value="MULTIDRUG-EFFLUX TRANSPORTER RV1634-RELATED"/>
    <property type="match status" value="1"/>
</dbReference>
<organism evidence="8 9">
    <name type="scientific">Burkholderia aenigmatica</name>
    <dbReference type="NCBI Taxonomy" id="2015348"/>
    <lineage>
        <taxon>Bacteria</taxon>
        <taxon>Pseudomonadati</taxon>
        <taxon>Pseudomonadota</taxon>
        <taxon>Betaproteobacteria</taxon>
        <taxon>Burkholderiales</taxon>
        <taxon>Burkholderiaceae</taxon>
        <taxon>Burkholderia</taxon>
        <taxon>Burkholderia cepacia complex</taxon>
    </lineage>
</organism>
<evidence type="ECO:0000313" key="8">
    <source>
        <dbReference type="EMBL" id="CAB3965880.1"/>
    </source>
</evidence>
<dbReference type="GO" id="GO:0022857">
    <property type="term" value="F:transmembrane transporter activity"/>
    <property type="evidence" value="ECO:0007669"/>
    <property type="project" value="InterPro"/>
</dbReference>
<feature type="transmembrane region" description="Helical" evidence="6">
    <location>
        <begin position="459"/>
        <end position="478"/>
    </location>
</feature>
<feature type="transmembrane region" description="Helical" evidence="6">
    <location>
        <begin position="224"/>
        <end position="243"/>
    </location>
</feature>
<dbReference type="Proteomes" id="UP000494301">
    <property type="component" value="Unassembled WGS sequence"/>
</dbReference>
<evidence type="ECO:0000256" key="5">
    <source>
        <dbReference type="SAM" id="MobiDB-lite"/>
    </source>
</evidence>
<feature type="transmembrane region" description="Helical" evidence="6">
    <location>
        <begin position="190"/>
        <end position="212"/>
    </location>
</feature>
<evidence type="ECO:0000256" key="3">
    <source>
        <dbReference type="ARBA" id="ARBA00022989"/>
    </source>
</evidence>
<feature type="transmembrane region" description="Helical" evidence="6">
    <location>
        <begin position="317"/>
        <end position="339"/>
    </location>
</feature>
<feature type="transmembrane region" description="Helical" evidence="6">
    <location>
        <begin position="103"/>
        <end position="123"/>
    </location>
</feature>
<sequence>MDIDDAMNEQPASAAPPDVSTPAHNAGWNALLSGANGMRSLALAGGVALHAINIYIATTILPSVVRDIGGLEYYAWNTTLFMAASIVGAPLSANVLGRFGPRAAYLIALVVFCGGTLACASAQTMPWMLVGRTAQGFGGGILFALSYALIRVVFDTRLWSRAMAMVSGMWGIATLCGPAIGGIFAESGTWRLAFIALLPVAAALALIVRLPAHEAPRQPASRPALGKILLLAASVLVVSVASLSTARAANIAGVTAGLAIAALIARLERNATIRLLPIGAYSVRAPLGAIYACMSLLVIGITTEVFVPYFLQVIHGYPPLIAGYLTALMAAGWTVGSIFSSGRGSRAAQVLVRSGPLVVMLALAALAFVVPQPPPPGAAAGVAILCTALTAVGVGIGVGWPHLLTQVLTHAPAGQEDLASTSITTVQLYATAIGAALGGLVANLAGFSTPGGLAGAQQAAVWLFATFAAAPLLAAVVARRVAVR</sequence>
<evidence type="ECO:0000256" key="2">
    <source>
        <dbReference type="ARBA" id="ARBA00022692"/>
    </source>
</evidence>
<dbReference type="InterPro" id="IPR011701">
    <property type="entry name" value="MFS"/>
</dbReference>